<accession>A0A9D4KVH8</accession>
<dbReference type="AlphaFoldDB" id="A0A9D4KVH8"/>
<proteinExistence type="predicted"/>
<dbReference type="Proteomes" id="UP000828390">
    <property type="component" value="Unassembled WGS sequence"/>
</dbReference>
<comment type="caution">
    <text evidence="1">The sequence shown here is derived from an EMBL/GenBank/DDBJ whole genome shotgun (WGS) entry which is preliminary data.</text>
</comment>
<reference evidence="1" key="1">
    <citation type="journal article" date="2019" name="bioRxiv">
        <title>The Genome of the Zebra Mussel, Dreissena polymorpha: A Resource for Invasive Species Research.</title>
        <authorList>
            <person name="McCartney M.A."/>
            <person name="Auch B."/>
            <person name="Kono T."/>
            <person name="Mallez S."/>
            <person name="Zhang Y."/>
            <person name="Obille A."/>
            <person name="Becker A."/>
            <person name="Abrahante J.E."/>
            <person name="Garbe J."/>
            <person name="Badalamenti J.P."/>
            <person name="Herman A."/>
            <person name="Mangelson H."/>
            <person name="Liachko I."/>
            <person name="Sullivan S."/>
            <person name="Sone E.D."/>
            <person name="Koren S."/>
            <person name="Silverstein K.A.T."/>
            <person name="Beckman K.B."/>
            <person name="Gohl D.M."/>
        </authorList>
    </citation>
    <scope>NUCLEOTIDE SEQUENCE</scope>
    <source>
        <strain evidence="1">Duluth1</strain>
        <tissue evidence="1">Whole animal</tissue>
    </source>
</reference>
<sequence length="87" mass="10053">MVALCFIVYMKNKSDTPNAIAESNADFMDKQQRCLMATKTVLISKISHTRDENQNVNPSMGLNKEQNDHAQMRTLFLVKKTRHERLL</sequence>
<evidence type="ECO:0000313" key="2">
    <source>
        <dbReference type="Proteomes" id="UP000828390"/>
    </source>
</evidence>
<evidence type="ECO:0000313" key="1">
    <source>
        <dbReference type="EMBL" id="KAH3846459.1"/>
    </source>
</evidence>
<gene>
    <name evidence="1" type="ORF">DPMN_088760</name>
</gene>
<reference evidence="1" key="2">
    <citation type="submission" date="2020-11" db="EMBL/GenBank/DDBJ databases">
        <authorList>
            <person name="McCartney M.A."/>
            <person name="Auch B."/>
            <person name="Kono T."/>
            <person name="Mallez S."/>
            <person name="Becker A."/>
            <person name="Gohl D.M."/>
            <person name="Silverstein K.A.T."/>
            <person name="Koren S."/>
            <person name="Bechman K.B."/>
            <person name="Herman A."/>
            <person name="Abrahante J.E."/>
            <person name="Garbe J."/>
        </authorList>
    </citation>
    <scope>NUCLEOTIDE SEQUENCE</scope>
    <source>
        <strain evidence="1">Duluth1</strain>
        <tissue evidence="1">Whole animal</tissue>
    </source>
</reference>
<organism evidence="1 2">
    <name type="scientific">Dreissena polymorpha</name>
    <name type="common">Zebra mussel</name>
    <name type="synonym">Mytilus polymorpha</name>
    <dbReference type="NCBI Taxonomy" id="45954"/>
    <lineage>
        <taxon>Eukaryota</taxon>
        <taxon>Metazoa</taxon>
        <taxon>Spiralia</taxon>
        <taxon>Lophotrochozoa</taxon>
        <taxon>Mollusca</taxon>
        <taxon>Bivalvia</taxon>
        <taxon>Autobranchia</taxon>
        <taxon>Heteroconchia</taxon>
        <taxon>Euheterodonta</taxon>
        <taxon>Imparidentia</taxon>
        <taxon>Neoheterodontei</taxon>
        <taxon>Myida</taxon>
        <taxon>Dreissenoidea</taxon>
        <taxon>Dreissenidae</taxon>
        <taxon>Dreissena</taxon>
    </lineage>
</organism>
<dbReference type="EMBL" id="JAIWYP010000003">
    <property type="protein sequence ID" value="KAH3846459.1"/>
    <property type="molecule type" value="Genomic_DNA"/>
</dbReference>
<keyword evidence="2" id="KW-1185">Reference proteome</keyword>
<name>A0A9D4KVH8_DREPO</name>
<protein>
    <submittedName>
        <fullName evidence="1">Uncharacterized protein</fullName>
    </submittedName>
</protein>